<reference evidence="10 11" key="1">
    <citation type="submission" date="2019-11" db="EMBL/GenBank/DDBJ databases">
        <title>Whole-genome sequence of a the green, strictly anaerobic photosynthetic bacterium Heliobacillus mobilis DSM 6151.</title>
        <authorList>
            <person name="Kyndt J.A."/>
            <person name="Meyer T.E."/>
        </authorList>
    </citation>
    <scope>NUCLEOTIDE SEQUENCE [LARGE SCALE GENOMIC DNA]</scope>
    <source>
        <strain evidence="10 11">DSM 6151</strain>
    </source>
</reference>
<dbReference type="OrthoDB" id="9758544at2"/>
<sequence>MKRIGVFVCHCGSNIANTVHCEKVAQVAKDFPGVVLSTDYKYMCSEPGQVMIQEAIREHNLDGYVVAACSPRMHEPTFRKCAARAGMNPYMVEQVNIREQCSWVHADKEKGTEKSIDLLRMGVAKVVKNEPLYSTTIPVTKRSLVIGGGIAGIQAALDIANAGYPVTLLDREHTIGGRMAQVDKTFPTLDCSACILTPKMVEAAQHPNIELMTYAEVEAVDGFVGNFDVTIRKKARYVDFDKCTGCGACTEKCPKKVPSEFEMELGVRKAIYTPFPQAVPNKPIIDANHCRYLLDGKCGICKKVCPTGAVDYEQKDELIMERFGAIVVATGFEQFDISAYEEYGAGKIPDVITGLHLERLMNASGPTAGKIKRPSDGKVPEKIVFVKCVGSRDEAKGRPYCSKACCMYVAKHATLLKEKMPNSKSYIFYMDVRTPGKNYEEFYARTQNEYDAQYIRGRVSKIFQVGDKLIVRGEDSLLGRPVEIEADLVVLAAGMDPRSDAKDLARTLGISYDQHGWFTEAHPKLQPVETHTAGIYLAGACQGPKDIPDSVAQASAAAVKAAGLLSKPELTSEAMTALCDEAICSGCGLCQSICPYKSIEIKSVNERYHGQMRQRRVSNVNQGLCQGCGACTVACPSGAMNLKGFTNDQILAEVDALCQR</sequence>
<dbReference type="Pfam" id="PF00037">
    <property type="entry name" value="Fer4"/>
    <property type="match status" value="1"/>
</dbReference>
<dbReference type="RefSeq" id="WP_155474631.1">
    <property type="nucleotide sequence ID" value="NZ_WNKU01000001.1"/>
</dbReference>
<protein>
    <submittedName>
        <fullName evidence="10">4Fe-4S dicluster domain-containing protein</fullName>
    </submittedName>
</protein>
<evidence type="ECO:0000259" key="9">
    <source>
        <dbReference type="PROSITE" id="PS51379"/>
    </source>
</evidence>
<evidence type="ECO:0000256" key="7">
    <source>
        <dbReference type="ARBA" id="ARBA00023004"/>
    </source>
</evidence>
<name>A0A6I3SFE8_HELMO</name>
<dbReference type="AlphaFoldDB" id="A0A6I3SFE8"/>
<dbReference type="PANTHER" id="PTHR43498:SF1">
    <property type="entry name" value="COB--COM HETERODISULFIDE REDUCTASE IRON-SULFUR SUBUNIT A"/>
    <property type="match status" value="1"/>
</dbReference>
<dbReference type="GO" id="GO:0046872">
    <property type="term" value="F:metal ion binding"/>
    <property type="evidence" value="ECO:0007669"/>
    <property type="project" value="UniProtKB-KW"/>
</dbReference>
<dbReference type="InterPro" id="IPR039650">
    <property type="entry name" value="HdrA-like"/>
</dbReference>
<keyword evidence="4" id="KW-0479">Metal-binding</keyword>
<dbReference type="InterPro" id="IPR036188">
    <property type="entry name" value="FAD/NAD-bd_sf"/>
</dbReference>
<evidence type="ECO:0000313" key="11">
    <source>
        <dbReference type="Proteomes" id="UP000430670"/>
    </source>
</evidence>
<evidence type="ECO:0000256" key="8">
    <source>
        <dbReference type="ARBA" id="ARBA00023014"/>
    </source>
</evidence>
<dbReference type="EMBL" id="WNKU01000001">
    <property type="protein sequence ID" value="MTV47516.1"/>
    <property type="molecule type" value="Genomic_DNA"/>
</dbReference>
<dbReference type="Proteomes" id="UP000430670">
    <property type="component" value="Unassembled WGS sequence"/>
</dbReference>
<keyword evidence="3" id="KW-0004">4Fe-4S</keyword>
<keyword evidence="5" id="KW-0274">FAD</keyword>
<evidence type="ECO:0000256" key="6">
    <source>
        <dbReference type="ARBA" id="ARBA00023002"/>
    </source>
</evidence>
<comment type="caution">
    <text evidence="10">The sequence shown here is derived from an EMBL/GenBank/DDBJ whole genome shotgun (WGS) entry which is preliminary data.</text>
</comment>
<keyword evidence="11" id="KW-1185">Reference proteome</keyword>
<accession>A0A6I3SFE8</accession>
<dbReference type="SUPFAM" id="SSF54862">
    <property type="entry name" value="4Fe-4S ferredoxins"/>
    <property type="match status" value="1"/>
</dbReference>
<evidence type="ECO:0000256" key="5">
    <source>
        <dbReference type="ARBA" id="ARBA00022827"/>
    </source>
</evidence>
<dbReference type="Gene3D" id="3.50.50.60">
    <property type="entry name" value="FAD/NAD(P)-binding domain"/>
    <property type="match status" value="1"/>
</dbReference>
<dbReference type="PROSITE" id="PS00198">
    <property type="entry name" value="4FE4S_FER_1"/>
    <property type="match status" value="2"/>
</dbReference>
<dbReference type="SUPFAM" id="SSF51905">
    <property type="entry name" value="FAD/NAD(P)-binding domain"/>
    <property type="match status" value="1"/>
</dbReference>
<dbReference type="PANTHER" id="PTHR43498">
    <property type="entry name" value="FERREDOXIN:COB-COM HETERODISULFIDE REDUCTASE SUBUNIT A"/>
    <property type="match status" value="1"/>
</dbReference>
<feature type="domain" description="4Fe-4S ferredoxin-type" evidence="9">
    <location>
        <begin position="281"/>
        <end position="315"/>
    </location>
</feature>
<dbReference type="InterPro" id="IPR017896">
    <property type="entry name" value="4Fe4S_Fe-S-bd"/>
</dbReference>
<keyword evidence="8" id="KW-0411">Iron-sulfur</keyword>
<keyword evidence="6" id="KW-0560">Oxidoreductase</keyword>
<feature type="domain" description="4Fe-4S ferredoxin-type" evidence="9">
    <location>
        <begin position="234"/>
        <end position="264"/>
    </location>
</feature>
<dbReference type="Pfam" id="PF12838">
    <property type="entry name" value="Fer4_7"/>
    <property type="match status" value="1"/>
</dbReference>
<comment type="cofactor">
    <cofactor evidence="1">
        <name>FAD</name>
        <dbReference type="ChEBI" id="CHEBI:57692"/>
    </cofactor>
</comment>
<organism evidence="10 11">
    <name type="scientific">Heliobacterium mobile</name>
    <name type="common">Heliobacillus mobilis</name>
    <dbReference type="NCBI Taxonomy" id="28064"/>
    <lineage>
        <taxon>Bacteria</taxon>
        <taxon>Bacillati</taxon>
        <taxon>Bacillota</taxon>
        <taxon>Clostridia</taxon>
        <taxon>Eubacteriales</taxon>
        <taxon>Heliobacteriaceae</taxon>
        <taxon>Heliobacterium</taxon>
    </lineage>
</organism>
<dbReference type="Gene3D" id="3.40.50.720">
    <property type="entry name" value="NAD(P)-binding Rossmann-like Domain"/>
    <property type="match status" value="1"/>
</dbReference>
<feature type="domain" description="4Fe-4S ferredoxin-type" evidence="9">
    <location>
        <begin position="575"/>
        <end position="604"/>
    </location>
</feature>
<keyword evidence="7" id="KW-0408">Iron</keyword>
<gene>
    <name evidence="10" type="ORF">GJ688_00805</name>
</gene>
<dbReference type="Pfam" id="PF13450">
    <property type="entry name" value="NAD_binding_8"/>
    <property type="match status" value="1"/>
</dbReference>
<dbReference type="InterPro" id="IPR017900">
    <property type="entry name" value="4Fe4S_Fe_S_CS"/>
</dbReference>
<dbReference type="GO" id="GO:0016491">
    <property type="term" value="F:oxidoreductase activity"/>
    <property type="evidence" value="ECO:0007669"/>
    <property type="project" value="UniProtKB-KW"/>
</dbReference>
<evidence type="ECO:0000256" key="2">
    <source>
        <dbReference type="ARBA" id="ARBA00006561"/>
    </source>
</evidence>
<dbReference type="GO" id="GO:0051539">
    <property type="term" value="F:4 iron, 4 sulfur cluster binding"/>
    <property type="evidence" value="ECO:0007669"/>
    <property type="project" value="UniProtKB-KW"/>
</dbReference>
<proteinExistence type="inferred from homology"/>
<dbReference type="Gene3D" id="3.30.70.3270">
    <property type="match status" value="1"/>
</dbReference>
<evidence type="ECO:0000313" key="10">
    <source>
        <dbReference type="EMBL" id="MTV47516.1"/>
    </source>
</evidence>
<evidence type="ECO:0000256" key="4">
    <source>
        <dbReference type="ARBA" id="ARBA00022723"/>
    </source>
</evidence>
<dbReference type="PROSITE" id="PS51379">
    <property type="entry name" value="4FE4S_FER_2"/>
    <property type="match status" value="4"/>
</dbReference>
<evidence type="ECO:0000256" key="1">
    <source>
        <dbReference type="ARBA" id="ARBA00001974"/>
    </source>
</evidence>
<feature type="domain" description="4Fe-4S ferredoxin-type" evidence="9">
    <location>
        <begin position="615"/>
        <end position="645"/>
    </location>
</feature>
<dbReference type="Gene3D" id="3.30.70.20">
    <property type="match status" value="1"/>
</dbReference>
<comment type="similarity">
    <text evidence="2">Belongs to the HdrA family.</text>
</comment>
<keyword evidence="5" id="KW-0285">Flavoprotein</keyword>
<evidence type="ECO:0000256" key="3">
    <source>
        <dbReference type="ARBA" id="ARBA00022485"/>
    </source>
</evidence>